<feature type="transmembrane region" description="Helical" evidence="2">
    <location>
        <begin position="102"/>
        <end position="128"/>
    </location>
</feature>
<feature type="region of interest" description="Disordered" evidence="1">
    <location>
        <begin position="1"/>
        <end position="23"/>
    </location>
</feature>
<reference evidence="3 4" key="1">
    <citation type="submission" date="2020-07" db="EMBL/GenBank/DDBJ databases">
        <title>Sequencing the genomes of 1000 actinobacteria strains.</title>
        <authorList>
            <person name="Klenk H.-P."/>
        </authorList>
    </citation>
    <scope>NUCLEOTIDE SEQUENCE [LARGE SCALE GENOMIC DNA]</scope>
    <source>
        <strain evidence="3 4">DSM 103164</strain>
    </source>
</reference>
<evidence type="ECO:0000313" key="4">
    <source>
        <dbReference type="Proteomes" id="UP000527616"/>
    </source>
</evidence>
<organism evidence="3 4">
    <name type="scientific">Naumannella cuiyingiana</name>
    <dbReference type="NCBI Taxonomy" id="1347891"/>
    <lineage>
        <taxon>Bacteria</taxon>
        <taxon>Bacillati</taxon>
        <taxon>Actinomycetota</taxon>
        <taxon>Actinomycetes</taxon>
        <taxon>Propionibacteriales</taxon>
        <taxon>Propionibacteriaceae</taxon>
        <taxon>Naumannella</taxon>
    </lineage>
</organism>
<keyword evidence="2" id="KW-1133">Transmembrane helix</keyword>
<proteinExistence type="predicted"/>
<dbReference type="EMBL" id="JACBZS010000001">
    <property type="protein sequence ID" value="NYI72372.1"/>
    <property type="molecule type" value="Genomic_DNA"/>
</dbReference>
<evidence type="ECO:0000256" key="2">
    <source>
        <dbReference type="SAM" id="Phobius"/>
    </source>
</evidence>
<feature type="transmembrane region" description="Helical" evidence="2">
    <location>
        <begin position="49"/>
        <end position="67"/>
    </location>
</feature>
<dbReference type="RefSeq" id="WP_179446046.1">
    <property type="nucleotide sequence ID" value="NZ_JACBZS010000001.1"/>
</dbReference>
<feature type="compositionally biased region" description="Pro residues" evidence="1">
    <location>
        <begin position="1"/>
        <end position="19"/>
    </location>
</feature>
<keyword evidence="4" id="KW-1185">Reference proteome</keyword>
<evidence type="ECO:0000313" key="3">
    <source>
        <dbReference type="EMBL" id="NYI72372.1"/>
    </source>
</evidence>
<dbReference type="Proteomes" id="UP000527616">
    <property type="component" value="Unassembled WGS sequence"/>
</dbReference>
<feature type="transmembrane region" description="Helical" evidence="2">
    <location>
        <begin position="73"/>
        <end position="90"/>
    </location>
</feature>
<dbReference type="AlphaFoldDB" id="A0A7Z0DBK6"/>
<sequence length="191" mass="19401">MTNPPGRPNFEPPAAPPAAPRRTGVWATAPRAGTVVGEPPAGPERVGRGLLFALPALVVGAAVAVAIWSLGYIASIAAVVIAAGAVVLYARGAGRPPERGVAALVGLIVVGLVGTFLACIGADLSAYYDAESAQIDYGRAEFLAVNLVNPDVLGGYLPDALIFLLLGALGAGGTLFRLMRRDSHPTADPAR</sequence>
<feature type="transmembrane region" description="Helical" evidence="2">
    <location>
        <begin position="156"/>
        <end position="176"/>
    </location>
</feature>
<protein>
    <submittedName>
        <fullName evidence="3">Uncharacterized protein</fullName>
    </submittedName>
</protein>
<keyword evidence="2" id="KW-0812">Transmembrane</keyword>
<accession>A0A7Z0DBK6</accession>
<comment type="caution">
    <text evidence="3">The sequence shown here is derived from an EMBL/GenBank/DDBJ whole genome shotgun (WGS) entry which is preliminary data.</text>
</comment>
<name>A0A7Z0DBK6_9ACTN</name>
<evidence type="ECO:0000256" key="1">
    <source>
        <dbReference type="SAM" id="MobiDB-lite"/>
    </source>
</evidence>
<gene>
    <name evidence="3" type="ORF">GGQ54_002932</name>
</gene>
<keyword evidence="2" id="KW-0472">Membrane</keyword>